<dbReference type="Proteomes" id="UP000061569">
    <property type="component" value="Chromosome"/>
</dbReference>
<dbReference type="EMBL" id="CP013140">
    <property type="protein sequence ID" value="ALN59567.1"/>
    <property type="molecule type" value="Genomic_DNA"/>
</dbReference>
<proteinExistence type="predicted"/>
<evidence type="ECO:0000256" key="1">
    <source>
        <dbReference type="SAM" id="MobiDB-lite"/>
    </source>
</evidence>
<dbReference type="KEGG" id="lez:GLE_4226"/>
<sequence length="42" mass="5008">MQAKQCTVAHSFRMRRRQRRRSAAVQRRGFPIQAPGRWPART</sequence>
<dbReference type="PATRIC" id="fig|69.6.peg.4167"/>
<dbReference type="AlphaFoldDB" id="A0A0S2DMS1"/>
<feature type="compositionally biased region" description="Basic residues" evidence="1">
    <location>
        <begin position="12"/>
        <end position="22"/>
    </location>
</feature>
<accession>A0A0S2DMS1</accession>
<organism evidence="2 3">
    <name type="scientific">Lysobacter enzymogenes</name>
    <dbReference type="NCBI Taxonomy" id="69"/>
    <lineage>
        <taxon>Bacteria</taxon>
        <taxon>Pseudomonadati</taxon>
        <taxon>Pseudomonadota</taxon>
        <taxon>Gammaproteobacteria</taxon>
        <taxon>Lysobacterales</taxon>
        <taxon>Lysobacteraceae</taxon>
        <taxon>Lysobacter</taxon>
    </lineage>
</organism>
<protein>
    <submittedName>
        <fullName evidence="2">Uncharacterized protein</fullName>
    </submittedName>
</protein>
<name>A0A0S2DMS1_LYSEN</name>
<evidence type="ECO:0000313" key="3">
    <source>
        <dbReference type="Proteomes" id="UP000061569"/>
    </source>
</evidence>
<evidence type="ECO:0000313" key="2">
    <source>
        <dbReference type="EMBL" id="ALN59567.1"/>
    </source>
</evidence>
<gene>
    <name evidence="2" type="ORF">GLE_4226</name>
</gene>
<reference evidence="2 3" key="1">
    <citation type="submission" date="2015-11" db="EMBL/GenBank/DDBJ databases">
        <title>Genome sequences of Lysobacter enzymogenes strain C3 and Lysobacter antibioticus ATCC 29479.</title>
        <authorList>
            <person name="Kobayashi D.Y."/>
        </authorList>
    </citation>
    <scope>NUCLEOTIDE SEQUENCE [LARGE SCALE GENOMIC DNA]</scope>
    <source>
        <strain evidence="2 3">C3</strain>
    </source>
</reference>
<feature type="region of interest" description="Disordered" evidence="1">
    <location>
        <begin position="12"/>
        <end position="42"/>
    </location>
</feature>